<dbReference type="Proteomes" id="UP000054279">
    <property type="component" value="Unassembled WGS sequence"/>
</dbReference>
<feature type="domain" description="Metallo-beta-lactamase" evidence="1">
    <location>
        <begin position="103"/>
        <end position="188"/>
    </location>
</feature>
<dbReference type="InterPro" id="IPR036866">
    <property type="entry name" value="RibonucZ/Hydroxyglut_hydro"/>
</dbReference>
<name>A0A0C9VDX0_SPHS4</name>
<dbReference type="HOGENOM" id="CLU_1207352_0_0_1"/>
<dbReference type="PANTHER" id="PTHR15032:SF4">
    <property type="entry name" value="N-ACYL-PHOSPHATIDYLETHANOLAMINE-HYDROLYZING PHOSPHOLIPASE D"/>
    <property type="match status" value="1"/>
</dbReference>
<dbReference type="Gene3D" id="3.60.15.10">
    <property type="entry name" value="Ribonuclease Z/Hydroxyacylglutathione hydrolase-like"/>
    <property type="match status" value="1"/>
</dbReference>
<evidence type="ECO:0000259" key="1">
    <source>
        <dbReference type="Pfam" id="PF12706"/>
    </source>
</evidence>
<dbReference type="SUPFAM" id="SSF56281">
    <property type="entry name" value="Metallo-hydrolase/oxidoreductase"/>
    <property type="match status" value="1"/>
</dbReference>
<sequence length="230" mass="26077">PTSIAPLKNEYLFQSLSIPSRNYHCLNWWHNCDVTVQLPAAPSTSESESTLSTTPPTVSTTFCLHCTPTQHRGNHHLFDRWIALWGLWALKVASVYSPTNGPTMENKKLWFGGDTRYRSVRDGEDEDKLPVCPAFKKIEAKFGAFDLALIPIGAYALRGLLPPMHYSLKDSVAVFKDVKAKRALAMHWGYTSFPSTTHILNHSDMLFSLYNIGPQLRRRPRACRRAESRM</sequence>
<dbReference type="GO" id="GO:0070292">
    <property type="term" value="P:N-acylphosphatidylethanolamine metabolic process"/>
    <property type="evidence" value="ECO:0007669"/>
    <property type="project" value="TreeGrafter"/>
</dbReference>
<feature type="non-terminal residue" evidence="2">
    <location>
        <position position="230"/>
    </location>
</feature>
<dbReference type="EMBL" id="KN837151">
    <property type="protein sequence ID" value="KIJ39612.1"/>
    <property type="molecule type" value="Genomic_DNA"/>
</dbReference>
<evidence type="ECO:0000313" key="2">
    <source>
        <dbReference type="EMBL" id="KIJ39612.1"/>
    </source>
</evidence>
<feature type="non-terminal residue" evidence="2">
    <location>
        <position position="1"/>
    </location>
</feature>
<dbReference type="PANTHER" id="PTHR15032">
    <property type="entry name" value="N-ACYL-PHOSPHATIDYLETHANOLAMINE-HYDROLYZING PHOSPHOLIPASE D"/>
    <property type="match status" value="1"/>
</dbReference>
<reference evidence="2 3" key="1">
    <citation type="submission" date="2014-06" db="EMBL/GenBank/DDBJ databases">
        <title>Evolutionary Origins and Diversification of the Mycorrhizal Mutualists.</title>
        <authorList>
            <consortium name="DOE Joint Genome Institute"/>
            <consortium name="Mycorrhizal Genomics Consortium"/>
            <person name="Kohler A."/>
            <person name="Kuo A."/>
            <person name="Nagy L.G."/>
            <person name="Floudas D."/>
            <person name="Copeland A."/>
            <person name="Barry K.W."/>
            <person name="Cichocki N."/>
            <person name="Veneault-Fourrey C."/>
            <person name="LaButti K."/>
            <person name="Lindquist E.A."/>
            <person name="Lipzen A."/>
            <person name="Lundell T."/>
            <person name="Morin E."/>
            <person name="Murat C."/>
            <person name="Riley R."/>
            <person name="Ohm R."/>
            <person name="Sun H."/>
            <person name="Tunlid A."/>
            <person name="Henrissat B."/>
            <person name="Grigoriev I.V."/>
            <person name="Hibbett D.S."/>
            <person name="Martin F."/>
        </authorList>
    </citation>
    <scope>NUCLEOTIDE SEQUENCE [LARGE SCALE GENOMIC DNA]</scope>
    <source>
        <strain evidence="2 3">SS14</strain>
    </source>
</reference>
<dbReference type="AlphaFoldDB" id="A0A0C9VDX0"/>
<dbReference type="GO" id="GO:0070290">
    <property type="term" value="F:N-acylphosphatidylethanolamine-specific phospholipase D activity"/>
    <property type="evidence" value="ECO:0007669"/>
    <property type="project" value="TreeGrafter"/>
</dbReference>
<evidence type="ECO:0000313" key="3">
    <source>
        <dbReference type="Proteomes" id="UP000054279"/>
    </source>
</evidence>
<keyword evidence="3" id="KW-1185">Reference proteome</keyword>
<dbReference type="InterPro" id="IPR001279">
    <property type="entry name" value="Metallo-B-lactamas"/>
</dbReference>
<proteinExistence type="predicted"/>
<organism evidence="2 3">
    <name type="scientific">Sphaerobolus stellatus (strain SS14)</name>
    <dbReference type="NCBI Taxonomy" id="990650"/>
    <lineage>
        <taxon>Eukaryota</taxon>
        <taxon>Fungi</taxon>
        <taxon>Dikarya</taxon>
        <taxon>Basidiomycota</taxon>
        <taxon>Agaricomycotina</taxon>
        <taxon>Agaricomycetes</taxon>
        <taxon>Phallomycetidae</taxon>
        <taxon>Geastrales</taxon>
        <taxon>Sphaerobolaceae</taxon>
        <taxon>Sphaerobolus</taxon>
    </lineage>
</organism>
<protein>
    <recommendedName>
        <fullName evidence="1">Metallo-beta-lactamase domain-containing protein</fullName>
    </recommendedName>
</protein>
<dbReference type="GO" id="GO:0005737">
    <property type="term" value="C:cytoplasm"/>
    <property type="evidence" value="ECO:0007669"/>
    <property type="project" value="TreeGrafter"/>
</dbReference>
<dbReference type="OrthoDB" id="332863at2759"/>
<dbReference type="GO" id="GO:0070291">
    <property type="term" value="P:N-acylethanolamine metabolic process"/>
    <property type="evidence" value="ECO:0007669"/>
    <property type="project" value="TreeGrafter"/>
</dbReference>
<accession>A0A0C9VDX0</accession>
<gene>
    <name evidence="2" type="ORF">M422DRAFT_175013</name>
</gene>
<dbReference type="Pfam" id="PF12706">
    <property type="entry name" value="Lactamase_B_2"/>
    <property type="match status" value="1"/>
</dbReference>